<protein>
    <recommendedName>
        <fullName evidence="3">Lipoprotein</fullName>
    </recommendedName>
</protein>
<reference evidence="1" key="1">
    <citation type="submission" date="2022-01" db="EMBL/GenBank/DDBJ databases">
        <title>Novel bile acid biosynthetic pathways are enriched in the microbiome of centenarians.</title>
        <authorList>
            <person name="Sato Y."/>
            <person name="Atarashi K."/>
            <person name="Plichta R.D."/>
            <person name="Arai Y."/>
            <person name="Sasajima S."/>
            <person name="Kearney M.S."/>
            <person name="Suda W."/>
            <person name="Takeshita K."/>
            <person name="Sasaki T."/>
            <person name="Okamoto S."/>
            <person name="Skelly N.A."/>
            <person name="Okamura Y."/>
            <person name="Vlamakis H."/>
            <person name="Li Y."/>
            <person name="Tanoue T."/>
            <person name="Takei H."/>
            <person name="Nittono H."/>
            <person name="Narushima S."/>
            <person name="Irie J."/>
            <person name="Itoh H."/>
            <person name="Moriya K."/>
            <person name="Sugiura Y."/>
            <person name="Suematsu M."/>
            <person name="Moritoki N."/>
            <person name="Shibata S."/>
            <person name="Littman R.D."/>
            <person name="Fischbach A.M."/>
            <person name="Uwamino Y."/>
            <person name="Inoue T."/>
            <person name="Honda A."/>
            <person name="Hattori M."/>
            <person name="Murai T."/>
            <person name="Xavier J.R."/>
            <person name="Hirose N."/>
            <person name="Honda K."/>
        </authorList>
    </citation>
    <scope>NUCLEOTIDE SEQUENCE</scope>
    <source>
        <strain evidence="1">CE91-St16</strain>
    </source>
</reference>
<dbReference type="AlphaFoldDB" id="A0AA37KJS3"/>
<accession>A0AA37KJS3</accession>
<organism evidence="1 2">
    <name type="scientific">Alistipes finegoldii</name>
    <dbReference type="NCBI Taxonomy" id="214856"/>
    <lineage>
        <taxon>Bacteria</taxon>
        <taxon>Pseudomonadati</taxon>
        <taxon>Bacteroidota</taxon>
        <taxon>Bacteroidia</taxon>
        <taxon>Bacteroidales</taxon>
        <taxon>Rikenellaceae</taxon>
        <taxon>Alistipes</taxon>
    </lineage>
</organism>
<sequence>MKPILILIFIGGILYACRNQPKTTVPNYGEKPKMETSIMNSTLKRVVDLFIDSLQSTSFSDWPVIHISFAPSSKVRNQEECISISSTLGYMEVKRRGYDYFPYKGKIIGVSKIEGSKYIGDYIDTMKLIYDPEGFKIPCDLKYEPYVRVYKVINPDSLHLMYDGYL</sequence>
<gene>
    <name evidence="1" type="ORF">CE91St16_00590</name>
</gene>
<dbReference type="RefSeq" id="WP_244075848.1">
    <property type="nucleotide sequence ID" value="NZ_AP025581.1"/>
</dbReference>
<evidence type="ECO:0008006" key="3">
    <source>
        <dbReference type="Google" id="ProtNLM"/>
    </source>
</evidence>
<dbReference type="Proteomes" id="UP001055105">
    <property type="component" value="Unassembled WGS sequence"/>
</dbReference>
<dbReference type="EMBL" id="BQOL01000001">
    <property type="protein sequence ID" value="GKI17151.1"/>
    <property type="molecule type" value="Genomic_DNA"/>
</dbReference>
<comment type="caution">
    <text evidence="1">The sequence shown here is derived from an EMBL/GenBank/DDBJ whole genome shotgun (WGS) entry which is preliminary data.</text>
</comment>
<proteinExistence type="predicted"/>
<evidence type="ECO:0000313" key="2">
    <source>
        <dbReference type="Proteomes" id="UP001055105"/>
    </source>
</evidence>
<dbReference type="PROSITE" id="PS51257">
    <property type="entry name" value="PROKAR_LIPOPROTEIN"/>
    <property type="match status" value="1"/>
</dbReference>
<name>A0AA37KJS3_9BACT</name>
<evidence type="ECO:0000313" key="1">
    <source>
        <dbReference type="EMBL" id="GKI17151.1"/>
    </source>
</evidence>